<dbReference type="Proteomes" id="UP001156691">
    <property type="component" value="Unassembled WGS sequence"/>
</dbReference>
<dbReference type="InterPro" id="IPR000073">
    <property type="entry name" value="AB_hydrolase_1"/>
</dbReference>
<keyword evidence="2" id="KW-0378">Hydrolase</keyword>
<dbReference type="SUPFAM" id="SSF53474">
    <property type="entry name" value="alpha/beta-Hydrolases"/>
    <property type="match status" value="1"/>
</dbReference>
<reference evidence="3" key="1">
    <citation type="journal article" date="2019" name="Int. J. Syst. Evol. Microbiol.">
        <title>The Global Catalogue of Microorganisms (GCM) 10K type strain sequencing project: providing services to taxonomists for standard genome sequencing and annotation.</title>
        <authorList>
            <consortium name="The Broad Institute Genomics Platform"/>
            <consortium name="The Broad Institute Genome Sequencing Center for Infectious Disease"/>
            <person name="Wu L."/>
            <person name="Ma J."/>
        </authorList>
    </citation>
    <scope>NUCLEOTIDE SEQUENCE [LARGE SCALE GENOMIC DNA]</scope>
    <source>
        <strain evidence="3">NBRC 112416</strain>
    </source>
</reference>
<proteinExistence type="predicted"/>
<dbReference type="GO" id="GO:0016787">
    <property type="term" value="F:hydrolase activity"/>
    <property type="evidence" value="ECO:0007669"/>
    <property type="project" value="UniProtKB-KW"/>
</dbReference>
<feature type="domain" description="AB hydrolase-1" evidence="1">
    <location>
        <begin position="24"/>
        <end position="251"/>
    </location>
</feature>
<dbReference type="Pfam" id="PF12697">
    <property type="entry name" value="Abhydrolase_6"/>
    <property type="match status" value="1"/>
</dbReference>
<evidence type="ECO:0000313" key="3">
    <source>
        <dbReference type="Proteomes" id="UP001156691"/>
    </source>
</evidence>
<sequence>MTSQAISTDGTIIAFDRIGAGAPVVLVHGTTGYRAISPKMTALAERLSQKFTVLHYDRRGRGASGDTAPYAVAREIEDLAALLATTGPAALVGFSSGGVLAAEAAAAGLPITRLVLYEPAIILENPPRPLPPDYVETLDRLLAAGDRDGASQYFLMTVMGIPKPEIEKVRTGGTWHILTGIAHTLPYDGRIITSAFPSFAVPVRWEAITQPTLIVDGSESSAKNHPSADAIAAIIPHASRETLAGQHHDVSIDAIAPAIEHFLA</sequence>
<dbReference type="EMBL" id="BSNS01000007">
    <property type="protein sequence ID" value="GLQ53868.1"/>
    <property type="molecule type" value="Genomic_DNA"/>
</dbReference>
<keyword evidence="3" id="KW-1185">Reference proteome</keyword>
<dbReference type="PANTHER" id="PTHR43194">
    <property type="entry name" value="HYDROLASE ALPHA/BETA FOLD FAMILY"/>
    <property type="match status" value="1"/>
</dbReference>
<evidence type="ECO:0000313" key="2">
    <source>
        <dbReference type="EMBL" id="GLQ53868.1"/>
    </source>
</evidence>
<name>A0ABQ5W1Z7_9HYPH</name>
<protein>
    <submittedName>
        <fullName evidence="2">Alpha/beta hydrolase</fullName>
    </submittedName>
</protein>
<dbReference type="InterPro" id="IPR029058">
    <property type="entry name" value="AB_hydrolase_fold"/>
</dbReference>
<dbReference type="Gene3D" id="3.40.50.1820">
    <property type="entry name" value="alpha/beta hydrolase"/>
    <property type="match status" value="1"/>
</dbReference>
<organism evidence="2 3">
    <name type="scientific">Devosia nitrariae</name>
    <dbReference type="NCBI Taxonomy" id="2071872"/>
    <lineage>
        <taxon>Bacteria</taxon>
        <taxon>Pseudomonadati</taxon>
        <taxon>Pseudomonadota</taxon>
        <taxon>Alphaproteobacteria</taxon>
        <taxon>Hyphomicrobiales</taxon>
        <taxon>Devosiaceae</taxon>
        <taxon>Devosia</taxon>
    </lineage>
</organism>
<evidence type="ECO:0000259" key="1">
    <source>
        <dbReference type="Pfam" id="PF12697"/>
    </source>
</evidence>
<dbReference type="RefSeq" id="WP_284339320.1">
    <property type="nucleotide sequence ID" value="NZ_BSNS01000007.1"/>
</dbReference>
<comment type="caution">
    <text evidence="2">The sequence shown here is derived from an EMBL/GenBank/DDBJ whole genome shotgun (WGS) entry which is preliminary data.</text>
</comment>
<gene>
    <name evidence="2" type="ORF">GCM10010862_11270</name>
</gene>
<dbReference type="InterPro" id="IPR050228">
    <property type="entry name" value="Carboxylesterase_BioH"/>
</dbReference>
<accession>A0ABQ5W1Z7</accession>
<dbReference type="PANTHER" id="PTHR43194:SF5">
    <property type="entry name" value="PIMELOYL-[ACYL-CARRIER PROTEIN] METHYL ESTER ESTERASE"/>
    <property type="match status" value="1"/>
</dbReference>